<sequence length="258" mass="29715">MYNSFDCFQFGLDLDIDFEKSSKQKDFSKEERYKNMTFSGLASDKTEDAEDEVLDPNGFIYDRFLKSGLFNLDHLPTRSPINKSRFWIGEPLEAKVRDGKFFVKGKLWENSPEARAFWDKAIEMKESGSTRKPGMSVEGKALARDPKNPKRVTKALITNIALTFTPVNPSTYVDITKSMKSRDIDFNSPKDFQTQAILLEYNSNGKVIQIDRDFKVSVKDSPSFQVEQFWDLYKGFQKGFISKKVLDDFLKKSGRIIL</sequence>
<protein>
    <submittedName>
        <fullName evidence="1">Uncharacterized protein</fullName>
    </submittedName>
</protein>
<reference evidence="1" key="1">
    <citation type="journal article" date="2021" name="Proc. Natl. Acad. Sci. U.S.A.">
        <title>A Catalog of Tens of Thousands of Viruses from Human Metagenomes Reveals Hidden Associations with Chronic Diseases.</title>
        <authorList>
            <person name="Tisza M.J."/>
            <person name="Buck C.B."/>
        </authorList>
    </citation>
    <scope>NUCLEOTIDE SEQUENCE</scope>
    <source>
        <strain evidence="1">Ctxc31</strain>
    </source>
</reference>
<name>A0A8S5MMV3_9CAUD</name>
<proteinExistence type="predicted"/>
<dbReference type="EMBL" id="BK014938">
    <property type="protein sequence ID" value="DAD83490.1"/>
    <property type="molecule type" value="Genomic_DNA"/>
</dbReference>
<accession>A0A8S5MMV3</accession>
<evidence type="ECO:0000313" key="1">
    <source>
        <dbReference type="EMBL" id="DAD83490.1"/>
    </source>
</evidence>
<organism evidence="1">
    <name type="scientific">Siphoviridae sp. ctxc31</name>
    <dbReference type="NCBI Taxonomy" id="2826520"/>
    <lineage>
        <taxon>Viruses</taxon>
        <taxon>Duplodnaviria</taxon>
        <taxon>Heunggongvirae</taxon>
        <taxon>Uroviricota</taxon>
        <taxon>Caudoviricetes</taxon>
    </lineage>
</organism>